<dbReference type="FunFam" id="1.10.220.10:FF:000001">
    <property type="entry name" value="Annexin"/>
    <property type="match status" value="1"/>
</dbReference>
<sequence>MHTARPSIKPHDDFHPNHDAEALRKAMKGFGTDEAAIIRILTQRSNWQRQEILKSYKQLHGRDLIKDLKSELSGDFEDLIVALMVPPAEYDAQELHKAMAGLGTKESVLIEILCSRTNAQINEIKNVYQQKYKRDLEKDIKGDTSGYFERILVSLSTGCREECAPPDHLRANQDARELYRAGEMKLGTDESTFITILGTRSNCHLAMVFDEYEKVAEHTIEHAVKGEFSGDIKKSLLAIIEVVRNTPMFFAGLLYDSMKGLGTRDKDLIRIIVSRSEIDLRDIAMAFERKYNKTLADMIKGDCGGDYRDALLAIIKGN</sequence>
<evidence type="ECO:0000256" key="4">
    <source>
        <dbReference type="ARBA" id="ARBA00023216"/>
    </source>
</evidence>
<dbReference type="GO" id="GO:0005737">
    <property type="term" value="C:cytoplasm"/>
    <property type="evidence" value="ECO:0007669"/>
    <property type="project" value="TreeGrafter"/>
</dbReference>
<dbReference type="AlphaFoldDB" id="A0A0N4Z1U3"/>
<dbReference type="FunFam" id="1.10.220.10:FF:000003">
    <property type="entry name" value="Annexin"/>
    <property type="match status" value="1"/>
</dbReference>
<keyword evidence="7" id="KW-1185">Reference proteome</keyword>
<proteinExistence type="inferred from homology"/>
<keyword evidence="4 6" id="KW-0041">Annexin</keyword>
<dbReference type="PANTHER" id="PTHR10502:SF102">
    <property type="entry name" value="ANNEXIN B11"/>
    <property type="match status" value="1"/>
</dbReference>
<reference evidence="8" key="1">
    <citation type="submission" date="2017-02" db="UniProtKB">
        <authorList>
            <consortium name="WormBaseParasite"/>
        </authorList>
    </citation>
    <scope>IDENTIFICATION</scope>
</reference>
<evidence type="ECO:0000256" key="1">
    <source>
        <dbReference type="ARBA" id="ARBA00007831"/>
    </source>
</evidence>
<dbReference type="SUPFAM" id="SSF47874">
    <property type="entry name" value="Annexin"/>
    <property type="match status" value="1"/>
</dbReference>
<dbReference type="PANTHER" id="PTHR10502">
    <property type="entry name" value="ANNEXIN"/>
    <property type="match status" value="1"/>
</dbReference>
<dbReference type="FunFam" id="1.10.220.10:FF:000002">
    <property type="entry name" value="Annexin"/>
    <property type="match status" value="1"/>
</dbReference>
<organism evidence="7 8">
    <name type="scientific">Parastrongyloides trichosuri</name>
    <name type="common">Possum-specific nematode worm</name>
    <dbReference type="NCBI Taxonomy" id="131310"/>
    <lineage>
        <taxon>Eukaryota</taxon>
        <taxon>Metazoa</taxon>
        <taxon>Ecdysozoa</taxon>
        <taxon>Nematoda</taxon>
        <taxon>Chromadorea</taxon>
        <taxon>Rhabditida</taxon>
        <taxon>Tylenchina</taxon>
        <taxon>Panagrolaimomorpha</taxon>
        <taxon>Strongyloidoidea</taxon>
        <taxon>Strongyloididae</taxon>
        <taxon>Parastrongyloides</taxon>
    </lineage>
</organism>
<dbReference type="InterPro" id="IPR018502">
    <property type="entry name" value="Annexin_repeat"/>
</dbReference>
<comment type="domain">
    <text evidence="6">A pair of annexin repeats may form one binding site for calcium and phospholipid.</text>
</comment>
<dbReference type="PRINTS" id="PR00196">
    <property type="entry name" value="ANNEXIN"/>
</dbReference>
<evidence type="ECO:0000256" key="5">
    <source>
        <dbReference type="ARBA" id="ARBA00023302"/>
    </source>
</evidence>
<dbReference type="InterPro" id="IPR001464">
    <property type="entry name" value="Annexin"/>
</dbReference>
<dbReference type="STRING" id="131310.A0A0N4Z1U3"/>
<dbReference type="GO" id="GO:0005544">
    <property type="term" value="F:calcium-dependent phospholipid binding"/>
    <property type="evidence" value="ECO:0007669"/>
    <property type="project" value="UniProtKB-KW"/>
</dbReference>
<dbReference type="GO" id="GO:0001786">
    <property type="term" value="F:phosphatidylserine binding"/>
    <property type="evidence" value="ECO:0007669"/>
    <property type="project" value="TreeGrafter"/>
</dbReference>
<dbReference type="GO" id="GO:0005886">
    <property type="term" value="C:plasma membrane"/>
    <property type="evidence" value="ECO:0007669"/>
    <property type="project" value="TreeGrafter"/>
</dbReference>
<evidence type="ECO:0000256" key="2">
    <source>
        <dbReference type="ARBA" id="ARBA00022737"/>
    </source>
</evidence>
<accession>A0A0N4Z1U3</accession>
<dbReference type="PROSITE" id="PS00223">
    <property type="entry name" value="ANNEXIN_1"/>
    <property type="match status" value="3"/>
</dbReference>
<dbReference type="Gene3D" id="1.10.220.10">
    <property type="entry name" value="Annexin"/>
    <property type="match status" value="4"/>
</dbReference>
<dbReference type="GO" id="GO:0005509">
    <property type="term" value="F:calcium ion binding"/>
    <property type="evidence" value="ECO:0007669"/>
    <property type="project" value="InterPro"/>
</dbReference>
<keyword evidence="5 6" id="KW-0111">Calcium/phospholipid-binding</keyword>
<protein>
    <recommendedName>
        <fullName evidence="6">Annexin</fullName>
    </recommendedName>
</protein>
<dbReference type="PROSITE" id="PS51897">
    <property type="entry name" value="ANNEXIN_2"/>
    <property type="match status" value="4"/>
</dbReference>
<evidence type="ECO:0000313" key="7">
    <source>
        <dbReference type="Proteomes" id="UP000038045"/>
    </source>
</evidence>
<comment type="similarity">
    <text evidence="1 6">Belongs to the annexin family.</text>
</comment>
<dbReference type="GO" id="GO:0012506">
    <property type="term" value="C:vesicle membrane"/>
    <property type="evidence" value="ECO:0007669"/>
    <property type="project" value="TreeGrafter"/>
</dbReference>
<dbReference type="InterPro" id="IPR018252">
    <property type="entry name" value="Annexin_repeat_CS"/>
</dbReference>
<dbReference type="InterPro" id="IPR037104">
    <property type="entry name" value="Annexin_sf"/>
</dbReference>
<keyword evidence="3 6" id="KW-0106">Calcium</keyword>
<name>A0A0N4Z1U3_PARTI</name>
<dbReference type="GO" id="GO:0005634">
    <property type="term" value="C:nucleus"/>
    <property type="evidence" value="ECO:0007669"/>
    <property type="project" value="TreeGrafter"/>
</dbReference>
<dbReference type="WBParaSite" id="PTRK_0000083900.1">
    <property type="protein sequence ID" value="PTRK_0000083900.1"/>
    <property type="gene ID" value="PTRK_0000083900"/>
</dbReference>
<evidence type="ECO:0000256" key="3">
    <source>
        <dbReference type="ARBA" id="ARBA00022837"/>
    </source>
</evidence>
<dbReference type="Proteomes" id="UP000038045">
    <property type="component" value="Unplaced"/>
</dbReference>
<dbReference type="Pfam" id="PF00191">
    <property type="entry name" value="Annexin"/>
    <property type="match status" value="4"/>
</dbReference>
<dbReference type="SMART" id="SM00335">
    <property type="entry name" value="ANX"/>
    <property type="match status" value="4"/>
</dbReference>
<evidence type="ECO:0000313" key="8">
    <source>
        <dbReference type="WBParaSite" id="PTRK_0000083900.1"/>
    </source>
</evidence>
<dbReference type="FunFam" id="1.10.220.10:FF:000004">
    <property type="entry name" value="Annexin"/>
    <property type="match status" value="1"/>
</dbReference>
<keyword evidence="2 6" id="KW-0677">Repeat</keyword>
<evidence type="ECO:0000256" key="6">
    <source>
        <dbReference type="RuleBase" id="RU003540"/>
    </source>
</evidence>